<accession>A0A1X7GDH2</accession>
<organism evidence="2 3">
    <name type="scientific">Allosphingosinicella indica</name>
    <dbReference type="NCBI Taxonomy" id="941907"/>
    <lineage>
        <taxon>Bacteria</taxon>
        <taxon>Pseudomonadati</taxon>
        <taxon>Pseudomonadota</taxon>
        <taxon>Alphaproteobacteria</taxon>
        <taxon>Sphingomonadales</taxon>
        <taxon>Sphingomonadaceae</taxon>
        <taxon>Allosphingosinicella</taxon>
    </lineage>
</organism>
<dbReference type="STRING" id="941907.SAMN06295910_1582"/>
<dbReference type="AlphaFoldDB" id="A0A1X7GDH2"/>
<evidence type="ECO:0000313" key="2">
    <source>
        <dbReference type="EMBL" id="SMF68068.1"/>
    </source>
</evidence>
<evidence type="ECO:0000256" key="1">
    <source>
        <dbReference type="SAM" id="Coils"/>
    </source>
</evidence>
<keyword evidence="1" id="KW-0175">Coiled coil</keyword>
<dbReference type="EMBL" id="LT840185">
    <property type="protein sequence ID" value="SMF68068.1"/>
    <property type="molecule type" value="Genomic_DNA"/>
</dbReference>
<sequence length="131" mass="14387">MNAKEQMQMIDAELARIRSEIERLRAQEEVLLKLRSSFSGEPAAVARKRSSPVKPLVIDIMRSVGFAGATSAEVDDMVREKVPTVAKDSVGSILSRLKSAGALVYSGERYYEKQFAPKAESPFEQGLRAVG</sequence>
<dbReference type="RefSeq" id="WP_157123748.1">
    <property type="nucleotide sequence ID" value="NZ_LT840185.1"/>
</dbReference>
<evidence type="ECO:0000313" key="3">
    <source>
        <dbReference type="Proteomes" id="UP000192934"/>
    </source>
</evidence>
<name>A0A1X7GDH2_9SPHN</name>
<dbReference type="Proteomes" id="UP000192934">
    <property type="component" value="Chromosome I"/>
</dbReference>
<proteinExistence type="predicted"/>
<feature type="coiled-coil region" evidence="1">
    <location>
        <begin position="7"/>
        <end position="34"/>
    </location>
</feature>
<dbReference type="OrthoDB" id="8480398at2"/>
<keyword evidence="3" id="KW-1185">Reference proteome</keyword>
<protein>
    <submittedName>
        <fullName evidence="2">Uncharacterized protein</fullName>
    </submittedName>
</protein>
<reference evidence="3" key="1">
    <citation type="submission" date="2017-04" db="EMBL/GenBank/DDBJ databases">
        <authorList>
            <person name="Varghese N."/>
            <person name="Submissions S."/>
        </authorList>
    </citation>
    <scope>NUCLEOTIDE SEQUENCE [LARGE SCALE GENOMIC DNA]</scope>
    <source>
        <strain evidence="3">Dd16</strain>
    </source>
</reference>
<gene>
    <name evidence="2" type="ORF">SAMN06295910_1582</name>
</gene>